<protein>
    <submittedName>
        <fullName evidence="1">Uncharacterized protein</fullName>
    </submittedName>
</protein>
<accession>A0A931CLQ6</accession>
<sequence length="244" mass="27899">MEHDDTMHCWTNGDLATEFERRLDDLIAEASPEWQPEELPEPYRSDQRFRAYHRVSAKRTYLGDILKARPSLTAFHAGRVLPPIICDEDVAANEQTIHPVMQAVGRRTVQRYLISAVENEPDHKKVCAVRAWYWSQVSLVYDSVEALHQHRPTPASQATDDEVVDLRSHYRNACLAAFVASDYIPTQEWLARGFLLVKDYYPPTLHHLVARARAIAEAEPDRYKDLLAKNADGTNMAQIGFTDD</sequence>
<reference evidence="1" key="1">
    <citation type="submission" date="2020-11" db="EMBL/GenBank/DDBJ databases">
        <title>Isolation and identification of active actinomycetes.</title>
        <authorList>
            <person name="Sun X."/>
        </authorList>
    </citation>
    <scope>NUCLEOTIDE SEQUENCE</scope>
    <source>
        <strain evidence="1">NEAU-A11</strain>
    </source>
</reference>
<evidence type="ECO:0000313" key="1">
    <source>
        <dbReference type="EMBL" id="MBG0569331.1"/>
    </source>
</evidence>
<proteinExistence type="predicted"/>
<organism evidence="1 2">
    <name type="scientific">Actinoplanes aureus</name>
    <dbReference type="NCBI Taxonomy" id="2792083"/>
    <lineage>
        <taxon>Bacteria</taxon>
        <taxon>Bacillati</taxon>
        <taxon>Actinomycetota</taxon>
        <taxon>Actinomycetes</taxon>
        <taxon>Micromonosporales</taxon>
        <taxon>Micromonosporaceae</taxon>
        <taxon>Actinoplanes</taxon>
    </lineage>
</organism>
<name>A0A931CLQ6_9ACTN</name>
<gene>
    <name evidence="1" type="ORF">I4J89_48855</name>
</gene>
<dbReference type="EMBL" id="JADQTO010000074">
    <property type="protein sequence ID" value="MBG0569331.1"/>
    <property type="molecule type" value="Genomic_DNA"/>
</dbReference>
<keyword evidence="2" id="KW-1185">Reference proteome</keyword>
<evidence type="ECO:0000313" key="2">
    <source>
        <dbReference type="Proteomes" id="UP000598146"/>
    </source>
</evidence>
<dbReference type="AlphaFoldDB" id="A0A931CLQ6"/>
<dbReference type="RefSeq" id="WP_196421068.1">
    <property type="nucleotide sequence ID" value="NZ_JADQTO010000074.1"/>
</dbReference>
<comment type="caution">
    <text evidence="1">The sequence shown here is derived from an EMBL/GenBank/DDBJ whole genome shotgun (WGS) entry which is preliminary data.</text>
</comment>
<dbReference type="Proteomes" id="UP000598146">
    <property type="component" value="Unassembled WGS sequence"/>
</dbReference>